<accession>A0ABV0JFD2</accession>
<evidence type="ECO:0000313" key="2">
    <source>
        <dbReference type="EMBL" id="MEP0820499.1"/>
    </source>
</evidence>
<dbReference type="Proteomes" id="UP001464891">
    <property type="component" value="Unassembled WGS sequence"/>
</dbReference>
<dbReference type="InterPro" id="IPR006116">
    <property type="entry name" value="NT_2-5OAS_ClassI-CCAase"/>
</dbReference>
<dbReference type="InterPro" id="IPR043519">
    <property type="entry name" value="NT_sf"/>
</dbReference>
<proteinExistence type="predicted"/>
<dbReference type="CDD" id="cd05400">
    <property type="entry name" value="NT_2-5OAS_ClassI-CCAase"/>
    <property type="match status" value="1"/>
</dbReference>
<sequence length="291" mass="33243">MPKTIDEGFKDFLSQLTPSPFESKAAQEHRASIVECLQKNFGALRFFRTGSFGNGTSIYGYSDVDYFACMRSGLLSQDSERALIQIRSALAQRFSGTIVRVDCPAIKILFGSNARESTEIVPAQHLETLETGYCIYAIPNCSNKWMRASPEIHDAYVRSVDQSLGGKVKPLIRFIKAWKYYRQVPISSFYIELSVAKYAEEEKYILYDIDIKRFLSHLYEKNLSAIQDPMGISGYIQPCSTQNQLLESLSKLSTALIRAQNALEAKNRGDIREAFSWWKLLYNEQFSSYYR</sequence>
<evidence type="ECO:0000256" key="1">
    <source>
        <dbReference type="ARBA" id="ARBA00023118"/>
    </source>
</evidence>
<keyword evidence="1" id="KW-0051">Antiviral defense</keyword>
<dbReference type="EMBL" id="JAMPKM010000031">
    <property type="protein sequence ID" value="MEP0820499.1"/>
    <property type="molecule type" value="Genomic_DNA"/>
</dbReference>
<dbReference type="SUPFAM" id="SSF81301">
    <property type="entry name" value="Nucleotidyltransferase"/>
    <property type="match status" value="1"/>
</dbReference>
<keyword evidence="3" id="KW-1185">Reference proteome</keyword>
<reference evidence="2 3" key="1">
    <citation type="submission" date="2022-04" db="EMBL/GenBank/DDBJ databases">
        <title>Positive selection, recombination, and allopatry shape intraspecific diversity of widespread and dominant cyanobacteria.</title>
        <authorList>
            <person name="Wei J."/>
            <person name="Shu W."/>
            <person name="Hu C."/>
        </authorList>
    </citation>
    <scope>NUCLEOTIDE SEQUENCE [LARGE SCALE GENOMIC DNA]</scope>
    <source>
        <strain evidence="2 3">GB2-A4</strain>
    </source>
</reference>
<dbReference type="RefSeq" id="WP_190441514.1">
    <property type="nucleotide sequence ID" value="NZ_JAMPKM010000031.1"/>
</dbReference>
<protein>
    <submittedName>
        <fullName evidence="2">Nucleotidyltransferase</fullName>
    </submittedName>
</protein>
<evidence type="ECO:0000313" key="3">
    <source>
        <dbReference type="Proteomes" id="UP001464891"/>
    </source>
</evidence>
<gene>
    <name evidence="2" type="ORF">NC998_25725</name>
</gene>
<comment type="caution">
    <text evidence="2">The sequence shown here is derived from an EMBL/GenBank/DDBJ whole genome shotgun (WGS) entry which is preliminary data.</text>
</comment>
<dbReference type="Pfam" id="PF18144">
    <property type="entry name" value="SMODS"/>
    <property type="match status" value="1"/>
</dbReference>
<organism evidence="2 3">
    <name type="scientific">Trichocoleus desertorum GB2-A4</name>
    <dbReference type="NCBI Taxonomy" id="2933944"/>
    <lineage>
        <taxon>Bacteria</taxon>
        <taxon>Bacillati</taxon>
        <taxon>Cyanobacteriota</taxon>
        <taxon>Cyanophyceae</taxon>
        <taxon>Leptolyngbyales</taxon>
        <taxon>Trichocoleusaceae</taxon>
        <taxon>Trichocoleus</taxon>
    </lineage>
</organism>
<name>A0ABV0JFD2_9CYAN</name>